<dbReference type="Proteomes" id="UP000093053">
    <property type="component" value="Chromosome"/>
</dbReference>
<dbReference type="AlphaFoldDB" id="A0A1B2HYV3"/>
<sequence>MGLVLDAEDTAVTDVTAKALLRRGDATGLAVVCAATAGAEGEQHDHLYAALWDVLGVFERDRDAALATCRALADDPAQDDRVRSGAAAVGADLAAFQPVLRAGLPKVTAE</sequence>
<gene>
    <name evidence="1" type="ORF">BBK82_19885</name>
</gene>
<evidence type="ECO:0000313" key="1">
    <source>
        <dbReference type="EMBL" id="ANZ42881.1"/>
    </source>
</evidence>
<dbReference type="STRING" id="1586287.BBK82_19885"/>
<organism evidence="1 2">
    <name type="scientific">Lentzea guizhouensis</name>
    <dbReference type="NCBI Taxonomy" id="1586287"/>
    <lineage>
        <taxon>Bacteria</taxon>
        <taxon>Bacillati</taxon>
        <taxon>Actinomycetota</taxon>
        <taxon>Actinomycetes</taxon>
        <taxon>Pseudonocardiales</taxon>
        <taxon>Pseudonocardiaceae</taxon>
        <taxon>Lentzea</taxon>
    </lineage>
</organism>
<dbReference type="EMBL" id="CP016793">
    <property type="protein sequence ID" value="ANZ42881.1"/>
    <property type="molecule type" value="Genomic_DNA"/>
</dbReference>
<accession>A0A1B2HYV3</accession>
<protein>
    <submittedName>
        <fullName evidence="1">Uncharacterized protein</fullName>
    </submittedName>
</protein>
<evidence type="ECO:0000313" key="2">
    <source>
        <dbReference type="Proteomes" id="UP000093053"/>
    </source>
</evidence>
<keyword evidence="2" id="KW-1185">Reference proteome</keyword>
<reference evidence="1 2" key="1">
    <citation type="submission" date="2016-07" db="EMBL/GenBank/DDBJ databases">
        <title>Complete genome sequence of the Lentzea guizhouensis DHS C013.</title>
        <authorList>
            <person name="Cao C."/>
        </authorList>
    </citation>
    <scope>NUCLEOTIDE SEQUENCE [LARGE SCALE GENOMIC DNA]</scope>
    <source>
        <strain evidence="1 2">DHS C013</strain>
    </source>
</reference>
<name>A0A1B2HYV3_9PSEU</name>
<proteinExistence type="predicted"/>
<dbReference type="KEGG" id="led:BBK82_19885"/>